<protein>
    <submittedName>
        <fullName evidence="1">Uncharacterized protein</fullName>
    </submittedName>
</protein>
<dbReference type="EMBL" id="GEEE01001669">
    <property type="protein sequence ID" value="JAP61556.1"/>
    <property type="molecule type" value="Transcribed_RNA"/>
</dbReference>
<sequence>LRCLAIPGAPDLRERDPVDKFLRNSGLELGEGLVWVGLTGQDSKMSLEVYDRLVRVLSGTFEGGTGNPRHRRPSEFARRRSKMVAGVSDAVRLAALATMYTSLSSHPRMVTGRAPSSTASR</sequence>
<reference evidence="1" key="1">
    <citation type="submission" date="2016-01" db="EMBL/GenBank/DDBJ databases">
        <title>Reference transcriptome for the parasite Schistocephalus solidus: insights into the molecular evolution of parasitism.</title>
        <authorList>
            <person name="Hebert F.O."/>
            <person name="Grambauer S."/>
            <person name="Barber I."/>
            <person name="Landry C.R."/>
            <person name="Aubin-Horth N."/>
        </authorList>
    </citation>
    <scope>NUCLEOTIDE SEQUENCE</scope>
</reference>
<organism evidence="1">
    <name type="scientific">Schistocephalus solidus</name>
    <name type="common">Tapeworm</name>
    <dbReference type="NCBI Taxonomy" id="70667"/>
    <lineage>
        <taxon>Eukaryota</taxon>
        <taxon>Metazoa</taxon>
        <taxon>Spiralia</taxon>
        <taxon>Lophotrochozoa</taxon>
        <taxon>Platyhelminthes</taxon>
        <taxon>Cestoda</taxon>
        <taxon>Eucestoda</taxon>
        <taxon>Diphyllobothriidea</taxon>
        <taxon>Diphyllobothriidae</taxon>
        <taxon>Schistocephalus</taxon>
    </lineage>
</organism>
<dbReference type="AlphaFoldDB" id="A0A0V0J8R8"/>
<feature type="non-terminal residue" evidence="1">
    <location>
        <position position="1"/>
    </location>
</feature>
<accession>A0A0V0J8R8</accession>
<name>A0A0V0J8R8_SCHSO</name>
<evidence type="ECO:0000313" key="1">
    <source>
        <dbReference type="EMBL" id="JAP61556.1"/>
    </source>
</evidence>
<proteinExistence type="predicted"/>
<gene>
    <name evidence="1" type="ORF">TR155848</name>
</gene>